<feature type="transmembrane region" description="Helical" evidence="2">
    <location>
        <begin position="270"/>
        <end position="290"/>
    </location>
</feature>
<dbReference type="AlphaFoldDB" id="A0A517TA03"/>
<dbReference type="RefSeq" id="WP_145263026.1">
    <property type="nucleotide sequence ID" value="NZ_CP036316.1"/>
</dbReference>
<dbReference type="Proteomes" id="UP000319976">
    <property type="component" value="Chromosome"/>
</dbReference>
<keyword evidence="4" id="KW-0645">Protease</keyword>
<dbReference type="GO" id="GO:0008233">
    <property type="term" value="F:peptidase activity"/>
    <property type="evidence" value="ECO:0007669"/>
    <property type="project" value="UniProtKB-KW"/>
</dbReference>
<proteinExistence type="predicted"/>
<feature type="transmembrane region" description="Helical" evidence="2">
    <location>
        <begin position="89"/>
        <end position="111"/>
    </location>
</feature>
<keyword evidence="5" id="KW-1185">Reference proteome</keyword>
<protein>
    <submittedName>
        <fullName evidence="4">Modulator of FtsH protease HflK</fullName>
    </submittedName>
</protein>
<name>A0A517TA03_9PLAN</name>
<dbReference type="OrthoDB" id="9812991at2"/>
<dbReference type="PANTHER" id="PTHR42911">
    <property type="entry name" value="MODULATOR OF FTSH PROTEASE HFLC"/>
    <property type="match status" value="1"/>
</dbReference>
<dbReference type="InterPro" id="IPR001107">
    <property type="entry name" value="Band_7"/>
</dbReference>
<dbReference type="KEGG" id="chya:V22_24590"/>
<evidence type="ECO:0000313" key="4">
    <source>
        <dbReference type="EMBL" id="QDT65212.1"/>
    </source>
</evidence>
<dbReference type="SUPFAM" id="SSF117892">
    <property type="entry name" value="Band 7/SPFH domain"/>
    <property type="match status" value="1"/>
</dbReference>
<sequence length="607" mass="67216">MSKTPERKSDSSTAFSLLRNALSLVIVAMVAAFGYAFQCESGLFRAVGLELCLTAIVIWAAIDAQKARQRFTLVKAEPEEIREASALHYLFVAAPTVAVLVFTLLALLTQMVEVSRERLREEIIGGAIAAVLAASLWTIFSRSLPKKPEQEFTELADVRTAFSESRLTALLTGVTLLIASVYPPVESWAAWGLLCWILAVASEQLLRVLAGWFHTAPETELVLVAPTYSVLRDVFLSTTNPVGALFDIAEEKYGLSLRSSWTIRFFRRSVLPITIGCLLVVWGSTCFVVIEPQQAGVRERFGYAEKVKLEPGLHGKLPWPCGVIRRFPAQVVQTMQIGFSETTDDADVSRDHNRALLWTKPHEQEFSLVLGSETELIAINAIVYFQIANDQDRFLNYVYSTSNPEAALEAFAYRVLMEETRTATMAELLTKSRQEFSRRVQERLQLYSRANNLGLDVIDVALINLHPPVQVAGNYLDVINAELDSATTVTTAEGDSDQAVLVAETESHSLEAVAEVEAARRVANAGRESAEFIAIGNAFAAAPQTYRLRLWFEAFEKVLTGRKLFLIDADLPNVIFDERRDNNASLTVPNTIDESLSQSTSDSNPLK</sequence>
<evidence type="ECO:0000256" key="2">
    <source>
        <dbReference type="SAM" id="Phobius"/>
    </source>
</evidence>
<reference evidence="4 5" key="1">
    <citation type="submission" date="2019-02" db="EMBL/GenBank/DDBJ databases">
        <title>Deep-cultivation of Planctomycetes and their phenomic and genomic characterization uncovers novel biology.</title>
        <authorList>
            <person name="Wiegand S."/>
            <person name="Jogler M."/>
            <person name="Boedeker C."/>
            <person name="Pinto D."/>
            <person name="Vollmers J."/>
            <person name="Rivas-Marin E."/>
            <person name="Kohn T."/>
            <person name="Peeters S.H."/>
            <person name="Heuer A."/>
            <person name="Rast P."/>
            <person name="Oberbeckmann S."/>
            <person name="Bunk B."/>
            <person name="Jeske O."/>
            <person name="Meyerdierks A."/>
            <person name="Storesund J.E."/>
            <person name="Kallscheuer N."/>
            <person name="Luecker S."/>
            <person name="Lage O.M."/>
            <person name="Pohl T."/>
            <person name="Merkel B.J."/>
            <person name="Hornburger P."/>
            <person name="Mueller R.-W."/>
            <person name="Bruemmer F."/>
            <person name="Labrenz M."/>
            <person name="Spormann A.M."/>
            <person name="Op den Camp H."/>
            <person name="Overmann J."/>
            <person name="Amann R."/>
            <person name="Jetten M.S.M."/>
            <person name="Mascher T."/>
            <person name="Medema M.H."/>
            <person name="Devos D.P."/>
            <person name="Kaster A.-K."/>
            <person name="Ovreas L."/>
            <person name="Rohde M."/>
            <person name="Galperin M.Y."/>
            <person name="Jogler C."/>
        </authorList>
    </citation>
    <scope>NUCLEOTIDE SEQUENCE [LARGE SCALE GENOMIC DNA]</scope>
    <source>
        <strain evidence="4 5">V22</strain>
    </source>
</reference>
<comment type="subcellular location">
    <subcellularLocation>
        <location evidence="1">Membrane</location>
        <topology evidence="1">Single-pass membrane protein</topology>
    </subcellularLocation>
</comment>
<feature type="transmembrane region" description="Helical" evidence="2">
    <location>
        <begin position="123"/>
        <end position="144"/>
    </location>
</feature>
<feature type="transmembrane region" description="Helical" evidence="2">
    <location>
        <begin position="43"/>
        <end position="62"/>
    </location>
</feature>
<dbReference type="Gene3D" id="3.30.479.30">
    <property type="entry name" value="Band 7 domain"/>
    <property type="match status" value="1"/>
</dbReference>
<keyword evidence="2" id="KW-0472">Membrane</keyword>
<dbReference type="Pfam" id="PF01145">
    <property type="entry name" value="Band_7"/>
    <property type="match status" value="1"/>
</dbReference>
<keyword evidence="2" id="KW-0812">Transmembrane</keyword>
<feature type="transmembrane region" description="Helical" evidence="2">
    <location>
        <begin position="21"/>
        <end position="37"/>
    </location>
</feature>
<dbReference type="SMART" id="SM00244">
    <property type="entry name" value="PHB"/>
    <property type="match status" value="1"/>
</dbReference>
<dbReference type="GO" id="GO:0006508">
    <property type="term" value="P:proteolysis"/>
    <property type="evidence" value="ECO:0007669"/>
    <property type="project" value="UniProtKB-KW"/>
</dbReference>
<organism evidence="4 5">
    <name type="scientific">Calycomorphotria hydatis</name>
    <dbReference type="NCBI Taxonomy" id="2528027"/>
    <lineage>
        <taxon>Bacteria</taxon>
        <taxon>Pseudomonadati</taxon>
        <taxon>Planctomycetota</taxon>
        <taxon>Planctomycetia</taxon>
        <taxon>Planctomycetales</taxon>
        <taxon>Planctomycetaceae</taxon>
        <taxon>Calycomorphotria</taxon>
    </lineage>
</organism>
<evidence type="ECO:0000313" key="5">
    <source>
        <dbReference type="Proteomes" id="UP000319976"/>
    </source>
</evidence>
<dbReference type="PANTHER" id="PTHR42911:SF1">
    <property type="entry name" value="MODULATOR OF FTSH PROTEASE HFLC"/>
    <property type="match status" value="1"/>
</dbReference>
<accession>A0A517TA03</accession>
<keyword evidence="2" id="KW-1133">Transmembrane helix</keyword>
<keyword evidence="4" id="KW-0378">Hydrolase</keyword>
<dbReference type="InterPro" id="IPR036013">
    <property type="entry name" value="Band_7/SPFH_dom_sf"/>
</dbReference>
<evidence type="ECO:0000259" key="3">
    <source>
        <dbReference type="SMART" id="SM00244"/>
    </source>
</evidence>
<dbReference type="GO" id="GO:0016020">
    <property type="term" value="C:membrane"/>
    <property type="evidence" value="ECO:0007669"/>
    <property type="project" value="UniProtKB-SubCell"/>
</dbReference>
<dbReference type="EMBL" id="CP036316">
    <property type="protein sequence ID" value="QDT65212.1"/>
    <property type="molecule type" value="Genomic_DNA"/>
</dbReference>
<feature type="domain" description="Band 7" evidence="3">
    <location>
        <begin position="285"/>
        <end position="479"/>
    </location>
</feature>
<evidence type="ECO:0000256" key="1">
    <source>
        <dbReference type="ARBA" id="ARBA00004167"/>
    </source>
</evidence>
<gene>
    <name evidence="4" type="primary">hflK_3</name>
    <name evidence="4" type="ORF">V22_24590</name>
</gene>